<dbReference type="GO" id="GO:0016491">
    <property type="term" value="F:oxidoreductase activity"/>
    <property type="evidence" value="ECO:0007669"/>
    <property type="project" value="InterPro"/>
</dbReference>
<feature type="transmembrane region" description="Helical" evidence="5">
    <location>
        <begin position="51"/>
        <end position="73"/>
    </location>
</feature>
<evidence type="ECO:0000256" key="2">
    <source>
        <dbReference type="ARBA" id="ARBA00022692"/>
    </source>
</evidence>
<evidence type="ECO:0000256" key="1">
    <source>
        <dbReference type="ARBA" id="ARBA00004370"/>
    </source>
</evidence>
<dbReference type="InterPro" id="IPR006694">
    <property type="entry name" value="Fatty_acid_hydroxylase"/>
</dbReference>
<feature type="transmembrane region" description="Helical" evidence="5">
    <location>
        <begin position="16"/>
        <end position="39"/>
    </location>
</feature>
<keyword evidence="2 5" id="KW-0812">Transmembrane</keyword>
<evidence type="ECO:0000256" key="3">
    <source>
        <dbReference type="ARBA" id="ARBA00022989"/>
    </source>
</evidence>
<gene>
    <name evidence="7" type="ORF">C7451_102158</name>
</gene>
<evidence type="ECO:0000313" key="7">
    <source>
        <dbReference type="EMBL" id="PXW78487.1"/>
    </source>
</evidence>
<dbReference type="RefSeq" id="WP_110297578.1">
    <property type="nucleotide sequence ID" value="NZ_QJJM01000002.1"/>
</dbReference>
<evidence type="ECO:0000259" key="6">
    <source>
        <dbReference type="Pfam" id="PF04116"/>
    </source>
</evidence>
<evidence type="ECO:0000256" key="4">
    <source>
        <dbReference type="ARBA" id="ARBA00023136"/>
    </source>
</evidence>
<accession>A0A2V3VA02</accession>
<proteinExistence type="predicted"/>
<dbReference type="Pfam" id="PF04116">
    <property type="entry name" value="FA_hydroxylase"/>
    <property type="match status" value="1"/>
</dbReference>
<feature type="domain" description="Fatty acid hydroxylase" evidence="6">
    <location>
        <begin position="97"/>
        <end position="230"/>
    </location>
</feature>
<feature type="transmembrane region" description="Helical" evidence="5">
    <location>
        <begin position="151"/>
        <end position="176"/>
    </location>
</feature>
<dbReference type="GO" id="GO:0016020">
    <property type="term" value="C:membrane"/>
    <property type="evidence" value="ECO:0007669"/>
    <property type="project" value="UniProtKB-SubCell"/>
</dbReference>
<feature type="transmembrane region" description="Helical" evidence="5">
    <location>
        <begin position="93"/>
        <end position="110"/>
    </location>
</feature>
<comment type="caution">
    <text evidence="7">The sequence shown here is derived from an EMBL/GenBank/DDBJ whole genome shotgun (WGS) entry which is preliminary data.</text>
</comment>
<comment type="subcellular location">
    <subcellularLocation>
        <location evidence="1">Membrane</location>
    </subcellularLocation>
</comment>
<dbReference type="PANTHER" id="PTHR11863">
    <property type="entry name" value="STEROL DESATURASE"/>
    <property type="match status" value="1"/>
</dbReference>
<dbReference type="AlphaFoldDB" id="A0A2V3VA02"/>
<evidence type="ECO:0000313" key="8">
    <source>
        <dbReference type="Proteomes" id="UP000248014"/>
    </source>
</evidence>
<dbReference type="OrthoDB" id="9770329at2"/>
<protein>
    <submittedName>
        <fullName evidence="7">Sterol desaturase/sphingolipid hydroxylase (Fatty acid hydroxylase superfamily)</fullName>
    </submittedName>
</protein>
<dbReference type="GO" id="GO:0005506">
    <property type="term" value="F:iron ion binding"/>
    <property type="evidence" value="ECO:0007669"/>
    <property type="project" value="InterPro"/>
</dbReference>
<name>A0A2V3VA02_9SPHN</name>
<evidence type="ECO:0000256" key="5">
    <source>
        <dbReference type="SAM" id="Phobius"/>
    </source>
</evidence>
<dbReference type="InterPro" id="IPR050307">
    <property type="entry name" value="Sterol_Desaturase_Related"/>
</dbReference>
<sequence length="289" mass="32392">MEFSLDPMRLWELRSFQVIVGTAAVTLLVALVGGYRAWVSRKALANSGVSVLFWLTNLLLLPWLALATAGFLMAYEALGLPGLPSSVWQDVPFPLLVVIAFVAKEFWLYWSHRWLHSRWGWPIHAIHHSDTHVNGLTQWRIHLLEAVVMRLFALGMIGWMGLPPAAAAASTLAVLIHSAYVHSPLDWDHGPLRMVIASPRFHRWHHLDAEPAYNTNLANALPIYDWMFGTYRAPHVIDAPMGARSAGVPDTDFVALWMYPFREWARMIGEMAGVRPPSPEKPPASPEGA</sequence>
<dbReference type="EMBL" id="QJJM01000002">
    <property type="protein sequence ID" value="PXW78487.1"/>
    <property type="molecule type" value="Genomic_DNA"/>
</dbReference>
<reference evidence="7 8" key="1">
    <citation type="submission" date="2018-05" db="EMBL/GenBank/DDBJ databases">
        <title>Genomic Encyclopedia of Type Strains, Phase IV (KMG-IV): sequencing the most valuable type-strain genomes for metagenomic binning, comparative biology and taxonomic classification.</title>
        <authorList>
            <person name="Goeker M."/>
        </authorList>
    </citation>
    <scope>NUCLEOTIDE SEQUENCE [LARGE SCALE GENOMIC DNA]</scope>
    <source>
        <strain evidence="7 8">DSM 3183</strain>
    </source>
</reference>
<dbReference type="GO" id="GO:0008610">
    <property type="term" value="P:lipid biosynthetic process"/>
    <property type="evidence" value="ECO:0007669"/>
    <property type="project" value="InterPro"/>
</dbReference>
<keyword evidence="4 5" id="KW-0472">Membrane</keyword>
<organism evidence="7 8">
    <name type="scientific">Blastomonas natatoria</name>
    <dbReference type="NCBI Taxonomy" id="34015"/>
    <lineage>
        <taxon>Bacteria</taxon>
        <taxon>Pseudomonadati</taxon>
        <taxon>Pseudomonadota</taxon>
        <taxon>Alphaproteobacteria</taxon>
        <taxon>Sphingomonadales</taxon>
        <taxon>Sphingomonadaceae</taxon>
        <taxon>Blastomonas</taxon>
    </lineage>
</organism>
<dbReference type="Proteomes" id="UP000248014">
    <property type="component" value="Unassembled WGS sequence"/>
</dbReference>
<keyword evidence="8" id="KW-1185">Reference proteome</keyword>
<keyword evidence="3 5" id="KW-1133">Transmembrane helix</keyword>